<protein>
    <submittedName>
        <fullName evidence="2">Membrane protein</fullName>
    </submittedName>
</protein>
<keyword evidence="1" id="KW-1133">Transmembrane helix</keyword>
<dbReference type="AlphaFoldDB" id="A0A8J3A1C6"/>
<keyword evidence="1" id="KW-0812">Transmembrane</keyword>
<sequence>MAYYPPVSPLSAGMACKCPRCGQGRLFDGFLKVAERCPRCGLDYSRADSGDGPAIFLLFIVGFIAVLVLILLRFGFGAPAWAALLASLLSCVFATWISIRPLKAYMIALQYANKAREGQLTEEGSDWSDTDGDGR</sequence>
<feature type="transmembrane region" description="Helical" evidence="1">
    <location>
        <begin position="54"/>
        <end position="74"/>
    </location>
</feature>
<proteinExistence type="predicted"/>
<evidence type="ECO:0000313" key="3">
    <source>
        <dbReference type="Proteomes" id="UP000621856"/>
    </source>
</evidence>
<reference evidence="2" key="1">
    <citation type="journal article" date="2014" name="Int. J. Syst. Evol. Microbiol.">
        <title>Complete genome sequence of Corynebacterium casei LMG S-19264T (=DSM 44701T), isolated from a smear-ripened cheese.</title>
        <authorList>
            <consortium name="US DOE Joint Genome Institute (JGI-PGF)"/>
            <person name="Walter F."/>
            <person name="Albersmeier A."/>
            <person name="Kalinowski J."/>
            <person name="Ruckert C."/>
        </authorList>
    </citation>
    <scope>NUCLEOTIDE SEQUENCE</scope>
    <source>
        <strain evidence="2">CGMCC 1.14984</strain>
    </source>
</reference>
<dbReference type="EMBL" id="BMGZ01000001">
    <property type="protein sequence ID" value="GGH92719.1"/>
    <property type="molecule type" value="Genomic_DNA"/>
</dbReference>
<evidence type="ECO:0000313" key="2">
    <source>
        <dbReference type="EMBL" id="GGH92719.1"/>
    </source>
</evidence>
<feature type="transmembrane region" description="Helical" evidence="1">
    <location>
        <begin position="80"/>
        <end position="99"/>
    </location>
</feature>
<dbReference type="Pfam" id="PF06170">
    <property type="entry name" value="DUF983"/>
    <property type="match status" value="1"/>
</dbReference>
<comment type="caution">
    <text evidence="2">The sequence shown here is derived from an EMBL/GenBank/DDBJ whole genome shotgun (WGS) entry which is preliminary data.</text>
</comment>
<dbReference type="InterPro" id="IPR009325">
    <property type="entry name" value="DUF983"/>
</dbReference>
<keyword evidence="1" id="KW-0472">Membrane</keyword>
<name>A0A8J3A1C6_9PROT</name>
<gene>
    <name evidence="2" type="ORF">GCM10011355_02880</name>
</gene>
<organism evidence="2 3">
    <name type="scientific">Aquisalinus luteolus</name>
    <dbReference type="NCBI Taxonomy" id="1566827"/>
    <lineage>
        <taxon>Bacteria</taxon>
        <taxon>Pseudomonadati</taxon>
        <taxon>Pseudomonadota</taxon>
        <taxon>Alphaproteobacteria</taxon>
        <taxon>Parvularculales</taxon>
        <taxon>Parvularculaceae</taxon>
        <taxon>Aquisalinus</taxon>
    </lineage>
</organism>
<accession>A0A8J3A1C6</accession>
<dbReference type="Proteomes" id="UP000621856">
    <property type="component" value="Unassembled WGS sequence"/>
</dbReference>
<reference evidence="2" key="2">
    <citation type="submission" date="2020-09" db="EMBL/GenBank/DDBJ databases">
        <authorList>
            <person name="Sun Q."/>
            <person name="Zhou Y."/>
        </authorList>
    </citation>
    <scope>NUCLEOTIDE SEQUENCE</scope>
    <source>
        <strain evidence="2">CGMCC 1.14984</strain>
    </source>
</reference>
<evidence type="ECO:0000256" key="1">
    <source>
        <dbReference type="SAM" id="Phobius"/>
    </source>
</evidence>